<protein>
    <submittedName>
        <fullName evidence="1">Uncharacterized protein</fullName>
    </submittedName>
</protein>
<name>A0ABN2Q192_9MICO</name>
<sequence>MTIQIISSRSTSVASLGQDRVEIRRTLGTYRTFRRTPLSEESDHFIEIGVIVTYSAAGVVTMMEFLEPARIACERVQLLGEPLDAVAALLATSGVEFEPDGLGGMIPSLSAGVYAPAGVIEGVQLGSDLTAWSPRTASPGGCTAAPRCGLGGAQRSSR</sequence>
<gene>
    <name evidence="1" type="ORF">GCM10009717_04060</name>
</gene>
<reference evidence="1 2" key="1">
    <citation type="journal article" date="2019" name="Int. J. Syst. Evol. Microbiol.">
        <title>The Global Catalogue of Microorganisms (GCM) 10K type strain sequencing project: providing services to taxonomists for standard genome sequencing and annotation.</title>
        <authorList>
            <consortium name="The Broad Institute Genomics Platform"/>
            <consortium name="The Broad Institute Genome Sequencing Center for Infectious Disease"/>
            <person name="Wu L."/>
            <person name="Ma J."/>
        </authorList>
    </citation>
    <scope>NUCLEOTIDE SEQUENCE [LARGE SCALE GENOMIC DNA]</scope>
    <source>
        <strain evidence="1 2">JCM 13584</strain>
    </source>
</reference>
<accession>A0ABN2Q192</accession>
<comment type="caution">
    <text evidence="1">The sequence shown here is derived from an EMBL/GenBank/DDBJ whole genome shotgun (WGS) entry which is preliminary data.</text>
</comment>
<evidence type="ECO:0000313" key="2">
    <source>
        <dbReference type="Proteomes" id="UP001499954"/>
    </source>
</evidence>
<evidence type="ECO:0000313" key="1">
    <source>
        <dbReference type="EMBL" id="GAA1940956.1"/>
    </source>
</evidence>
<dbReference type="EMBL" id="BAAAMK010000001">
    <property type="protein sequence ID" value="GAA1940956.1"/>
    <property type="molecule type" value="Genomic_DNA"/>
</dbReference>
<dbReference type="RefSeq" id="WP_157414984.1">
    <property type="nucleotide sequence ID" value="NZ_BAAAMK010000001.1"/>
</dbReference>
<keyword evidence="2" id="KW-1185">Reference proteome</keyword>
<dbReference type="Proteomes" id="UP001499954">
    <property type="component" value="Unassembled WGS sequence"/>
</dbReference>
<organism evidence="1 2">
    <name type="scientific">Agromyces allii</name>
    <dbReference type="NCBI Taxonomy" id="393607"/>
    <lineage>
        <taxon>Bacteria</taxon>
        <taxon>Bacillati</taxon>
        <taxon>Actinomycetota</taxon>
        <taxon>Actinomycetes</taxon>
        <taxon>Micrococcales</taxon>
        <taxon>Microbacteriaceae</taxon>
        <taxon>Agromyces</taxon>
    </lineage>
</organism>
<proteinExistence type="predicted"/>